<dbReference type="CDD" id="cd02440">
    <property type="entry name" value="AdoMet_MTases"/>
    <property type="match status" value="1"/>
</dbReference>
<dbReference type="InterPro" id="IPR041698">
    <property type="entry name" value="Methyltransf_25"/>
</dbReference>
<dbReference type="PANTHER" id="PTHR43591">
    <property type="entry name" value="METHYLTRANSFERASE"/>
    <property type="match status" value="1"/>
</dbReference>
<evidence type="ECO:0000313" key="2">
    <source>
        <dbReference type="EMBL" id="KUG15575.1"/>
    </source>
</evidence>
<keyword evidence="2" id="KW-0489">Methyltransferase</keyword>
<accession>A0A0W8F3U4</accession>
<organism evidence="2">
    <name type="scientific">hydrocarbon metagenome</name>
    <dbReference type="NCBI Taxonomy" id="938273"/>
    <lineage>
        <taxon>unclassified sequences</taxon>
        <taxon>metagenomes</taxon>
        <taxon>ecological metagenomes</taxon>
    </lineage>
</organism>
<dbReference type="EMBL" id="LNQE01001549">
    <property type="protein sequence ID" value="KUG15575.1"/>
    <property type="molecule type" value="Genomic_DNA"/>
</dbReference>
<name>A0A0W8F3U4_9ZZZZ</name>
<evidence type="ECO:0000259" key="1">
    <source>
        <dbReference type="Pfam" id="PF13649"/>
    </source>
</evidence>
<dbReference type="Gene3D" id="3.40.50.150">
    <property type="entry name" value="Vaccinia Virus protein VP39"/>
    <property type="match status" value="1"/>
</dbReference>
<proteinExistence type="predicted"/>
<dbReference type="AlphaFoldDB" id="A0A0W8F3U4"/>
<gene>
    <name evidence="2" type="ORF">ASZ90_014779</name>
</gene>
<dbReference type="GO" id="GO:0032259">
    <property type="term" value="P:methylation"/>
    <property type="evidence" value="ECO:0007669"/>
    <property type="project" value="UniProtKB-KW"/>
</dbReference>
<protein>
    <submittedName>
        <fullName evidence="2">Methyltransferase</fullName>
    </submittedName>
</protein>
<dbReference type="InterPro" id="IPR029063">
    <property type="entry name" value="SAM-dependent_MTases_sf"/>
</dbReference>
<dbReference type="SUPFAM" id="SSF53335">
    <property type="entry name" value="S-adenosyl-L-methionine-dependent methyltransferases"/>
    <property type="match status" value="1"/>
</dbReference>
<feature type="domain" description="Methyltransferase" evidence="1">
    <location>
        <begin position="58"/>
        <end position="152"/>
    </location>
</feature>
<dbReference type="Pfam" id="PF13649">
    <property type="entry name" value="Methyltransf_25"/>
    <property type="match status" value="1"/>
</dbReference>
<dbReference type="PANTHER" id="PTHR43591:SF110">
    <property type="entry name" value="RHODANESE DOMAIN-CONTAINING PROTEIN"/>
    <property type="match status" value="1"/>
</dbReference>
<dbReference type="GO" id="GO:0008168">
    <property type="term" value="F:methyltransferase activity"/>
    <property type="evidence" value="ECO:0007669"/>
    <property type="project" value="UniProtKB-KW"/>
</dbReference>
<reference evidence="2" key="1">
    <citation type="journal article" date="2015" name="Proc. Natl. Acad. Sci. U.S.A.">
        <title>Networks of energetic and metabolic interactions define dynamics in microbial communities.</title>
        <authorList>
            <person name="Embree M."/>
            <person name="Liu J.K."/>
            <person name="Al-Bassam M.M."/>
            <person name="Zengler K."/>
        </authorList>
    </citation>
    <scope>NUCLEOTIDE SEQUENCE</scope>
</reference>
<keyword evidence="2" id="KW-0808">Transferase</keyword>
<comment type="caution">
    <text evidence="2">The sequence shown here is derived from an EMBL/GenBank/DDBJ whole genome shotgun (WGS) entry which is preliminary data.</text>
</comment>
<sequence length="245" mass="27334">MHPKVIKELVSGMEEVKEAFDRIASEYDSQRRWIIPGFRDFYHAALSAADWPGTEPVILDIGAGTGLLSALILEKYPQATLTLLDISEKMLDVARERFAGRERIVFRVCDYSREEFGGPYDLVCSALSIHHLGNPDKQDLYGRIFSALNTGGVFVNAEQVEGETPDQHQRSLAYWDDFVRSGPLPEEVGKAAMQRRDTLDNMEKLSVQLAWLRGSGFSPVDVVYKNRMLAVMRGRKGGAGTVIPG</sequence>